<keyword evidence="3" id="KW-1185">Reference proteome</keyword>
<dbReference type="InterPro" id="IPR007712">
    <property type="entry name" value="RelE/ParE_toxin"/>
</dbReference>
<name>A0A7W3U1Z2_9GAMM</name>
<evidence type="ECO:0000256" key="1">
    <source>
        <dbReference type="ARBA" id="ARBA00022649"/>
    </source>
</evidence>
<evidence type="ECO:0000313" key="3">
    <source>
        <dbReference type="Proteomes" id="UP000552587"/>
    </source>
</evidence>
<sequence length="52" mass="5950">MGRGCGRLGGRSKPCWTSMKRTPYLIVYRAGDDAVEILRVWHGRRDWMAPEG</sequence>
<dbReference type="Gene3D" id="3.30.2310.20">
    <property type="entry name" value="RelE-like"/>
    <property type="match status" value="1"/>
</dbReference>
<organism evidence="2 3">
    <name type="scientific">Marilutibacter penaei</name>
    <dbReference type="NCBI Taxonomy" id="2759900"/>
    <lineage>
        <taxon>Bacteria</taxon>
        <taxon>Pseudomonadati</taxon>
        <taxon>Pseudomonadota</taxon>
        <taxon>Gammaproteobacteria</taxon>
        <taxon>Lysobacterales</taxon>
        <taxon>Lysobacteraceae</taxon>
        <taxon>Marilutibacter</taxon>
    </lineage>
</organism>
<gene>
    <name evidence="2" type="ORF">H4F99_01490</name>
</gene>
<keyword evidence="1" id="KW-1277">Toxin-antitoxin system</keyword>
<dbReference type="AlphaFoldDB" id="A0A7W3U1Z2"/>
<comment type="caution">
    <text evidence="2">The sequence shown here is derived from an EMBL/GenBank/DDBJ whole genome shotgun (WGS) entry which is preliminary data.</text>
</comment>
<reference evidence="2 3" key="1">
    <citation type="submission" date="2020-07" db="EMBL/GenBank/DDBJ databases">
        <authorList>
            <person name="Xu S."/>
            <person name="Li A."/>
        </authorList>
    </citation>
    <scope>NUCLEOTIDE SEQUENCE [LARGE SCALE GENOMIC DNA]</scope>
    <source>
        <strain evidence="2 3">SG-8</strain>
    </source>
</reference>
<dbReference type="InterPro" id="IPR035093">
    <property type="entry name" value="RelE/ParE_toxin_dom_sf"/>
</dbReference>
<proteinExistence type="predicted"/>
<dbReference type="Pfam" id="PF05016">
    <property type="entry name" value="ParE_toxin"/>
    <property type="match status" value="1"/>
</dbReference>
<protein>
    <submittedName>
        <fullName evidence="2">Type II toxin-antitoxin system RelE/ParE family toxin</fullName>
    </submittedName>
</protein>
<accession>A0A7W3U1Z2</accession>
<dbReference type="EMBL" id="JACHTE010000001">
    <property type="protein sequence ID" value="MBB1087155.1"/>
    <property type="molecule type" value="Genomic_DNA"/>
</dbReference>
<dbReference type="Proteomes" id="UP000552587">
    <property type="component" value="Unassembled WGS sequence"/>
</dbReference>
<evidence type="ECO:0000313" key="2">
    <source>
        <dbReference type="EMBL" id="MBB1087155.1"/>
    </source>
</evidence>